<name>A0A8H6IJY5_9AGAR</name>
<evidence type="ECO:0000256" key="1">
    <source>
        <dbReference type="SAM" id="MobiDB-lite"/>
    </source>
</evidence>
<gene>
    <name evidence="2" type="ORF">DFP72DRAFT_838527</name>
</gene>
<dbReference type="Proteomes" id="UP000521943">
    <property type="component" value="Unassembled WGS sequence"/>
</dbReference>
<evidence type="ECO:0000313" key="2">
    <source>
        <dbReference type="EMBL" id="KAF6765914.1"/>
    </source>
</evidence>
<feature type="region of interest" description="Disordered" evidence="1">
    <location>
        <begin position="42"/>
        <end position="68"/>
    </location>
</feature>
<feature type="compositionally biased region" description="Acidic residues" evidence="1">
    <location>
        <begin position="57"/>
        <end position="68"/>
    </location>
</feature>
<reference evidence="2 3" key="1">
    <citation type="submission" date="2020-07" db="EMBL/GenBank/DDBJ databases">
        <title>Comparative genomics of pyrophilous fungi reveals a link between fire events and developmental genes.</title>
        <authorList>
            <consortium name="DOE Joint Genome Institute"/>
            <person name="Steindorff A.S."/>
            <person name="Carver A."/>
            <person name="Calhoun S."/>
            <person name="Stillman K."/>
            <person name="Liu H."/>
            <person name="Lipzen A."/>
            <person name="Pangilinan J."/>
            <person name="Labutti K."/>
            <person name="Bruns T.D."/>
            <person name="Grigoriev I.V."/>
        </authorList>
    </citation>
    <scope>NUCLEOTIDE SEQUENCE [LARGE SCALE GENOMIC DNA]</scope>
    <source>
        <strain evidence="2 3">CBS 144469</strain>
    </source>
</reference>
<keyword evidence="3" id="KW-1185">Reference proteome</keyword>
<accession>A0A8H6IJY5</accession>
<dbReference type="EMBL" id="JACGCI010000001">
    <property type="protein sequence ID" value="KAF6765914.1"/>
    <property type="molecule type" value="Genomic_DNA"/>
</dbReference>
<evidence type="ECO:0000313" key="3">
    <source>
        <dbReference type="Proteomes" id="UP000521943"/>
    </source>
</evidence>
<feature type="region of interest" description="Disordered" evidence="1">
    <location>
        <begin position="428"/>
        <end position="448"/>
    </location>
</feature>
<comment type="caution">
    <text evidence="2">The sequence shown here is derived from an EMBL/GenBank/DDBJ whole genome shotgun (WGS) entry which is preliminary data.</text>
</comment>
<feature type="compositionally biased region" description="Basic and acidic residues" evidence="1">
    <location>
        <begin position="43"/>
        <end position="56"/>
    </location>
</feature>
<dbReference type="AlphaFoldDB" id="A0A8H6IJY5"/>
<organism evidence="2 3">
    <name type="scientific">Ephemerocybe angulata</name>
    <dbReference type="NCBI Taxonomy" id="980116"/>
    <lineage>
        <taxon>Eukaryota</taxon>
        <taxon>Fungi</taxon>
        <taxon>Dikarya</taxon>
        <taxon>Basidiomycota</taxon>
        <taxon>Agaricomycotina</taxon>
        <taxon>Agaricomycetes</taxon>
        <taxon>Agaricomycetidae</taxon>
        <taxon>Agaricales</taxon>
        <taxon>Agaricineae</taxon>
        <taxon>Psathyrellaceae</taxon>
        <taxon>Ephemerocybe</taxon>
    </lineage>
</organism>
<sequence>MFNQRVNGRGTARCWPSSKYVVFRPGDGILWNTTSFDTSRMQGLDEERTTLDVGGEREDDADESEEDGEGAIFTARMIPCAGGDDDRGDLDLADPAALSTRGCRSNLTDLRTRFSEAKLFDNTGRVPVPFEELDAPVPAGVRDEPGEAWTNRRRVVLAASPERWWLEGANAPQASSDVSVSIPGSAFGREVRMAVGARLTLYAELAALDDVEHIESVRARGFHLPCMCDGHLFEGFVGVHTSVSPAWKDRGRGIEMDIVPFKLRWDGEDDIDNDSCGSASRSKEDEGYYGRVTVYHSMHHHVRSKVGFESDYNIRFVARHLYPPESSVAEGIFRATRTFVSLASGRSSAANPRPSKHRRDENRAGGPGCRALLGSARTFVDPILPSAAFSPLDLHHGLLEPRGSYFYVLWHCCFILIEGESMLELGSPEDGDDWSPRLLRYPSSPDRR</sequence>
<protein>
    <submittedName>
        <fullName evidence="2">Uncharacterized protein</fullName>
    </submittedName>
</protein>
<feature type="region of interest" description="Disordered" evidence="1">
    <location>
        <begin position="344"/>
        <end position="367"/>
    </location>
</feature>
<proteinExistence type="predicted"/>